<keyword evidence="2" id="KW-0902">Two-component regulatory system</keyword>
<dbReference type="EMBL" id="CP159837">
    <property type="protein sequence ID" value="XCM39680.1"/>
    <property type="molecule type" value="Genomic_DNA"/>
</dbReference>
<dbReference type="Gene3D" id="3.40.50.2300">
    <property type="match status" value="1"/>
</dbReference>
<dbReference type="Pfam" id="PF00072">
    <property type="entry name" value="Response_reg"/>
    <property type="match status" value="1"/>
</dbReference>
<dbReference type="GO" id="GO:0000976">
    <property type="term" value="F:transcription cis-regulatory region binding"/>
    <property type="evidence" value="ECO:0007669"/>
    <property type="project" value="TreeGrafter"/>
</dbReference>
<reference evidence="8" key="1">
    <citation type="submission" date="2024-07" db="EMBL/GenBank/DDBJ databases">
        <authorList>
            <person name="Kim Y.J."/>
            <person name="Jeong J.Y."/>
        </authorList>
    </citation>
    <scope>NUCLEOTIDE SEQUENCE</scope>
    <source>
        <strain evidence="8">GIHE-MW2</strain>
    </source>
</reference>
<evidence type="ECO:0000259" key="7">
    <source>
        <dbReference type="PROSITE" id="PS50110"/>
    </source>
</evidence>
<dbReference type="GO" id="GO:0005829">
    <property type="term" value="C:cytosol"/>
    <property type="evidence" value="ECO:0007669"/>
    <property type="project" value="TreeGrafter"/>
</dbReference>
<accession>A0AAU8JLS3</accession>
<keyword evidence="5" id="KW-0804">Transcription</keyword>
<evidence type="ECO:0000256" key="6">
    <source>
        <dbReference type="PROSITE-ProRule" id="PRU00169"/>
    </source>
</evidence>
<evidence type="ECO:0000256" key="3">
    <source>
        <dbReference type="ARBA" id="ARBA00023015"/>
    </source>
</evidence>
<feature type="modified residue" description="4-aspartylphosphate" evidence="6">
    <location>
        <position position="87"/>
    </location>
</feature>
<evidence type="ECO:0000256" key="1">
    <source>
        <dbReference type="ARBA" id="ARBA00022553"/>
    </source>
</evidence>
<dbReference type="SUPFAM" id="SSF52172">
    <property type="entry name" value="CheY-like"/>
    <property type="match status" value="1"/>
</dbReference>
<dbReference type="CDD" id="cd00156">
    <property type="entry name" value="REC"/>
    <property type="match status" value="1"/>
</dbReference>
<organism evidence="8">
    <name type="scientific">Planktothricoides raciborskii GIHE-MW2</name>
    <dbReference type="NCBI Taxonomy" id="2792601"/>
    <lineage>
        <taxon>Bacteria</taxon>
        <taxon>Bacillati</taxon>
        <taxon>Cyanobacteriota</taxon>
        <taxon>Cyanophyceae</taxon>
        <taxon>Oscillatoriophycideae</taxon>
        <taxon>Oscillatoriales</taxon>
        <taxon>Oscillatoriaceae</taxon>
        <taxon>Planktothricoides</taxon>
    </lineage>
</organism>
<dbReference type="PROSITE" id="PS50110">
    <property type="entry name" value="RESPONSE_REGULATORY"/>
    <property type="match status" value="1"/>
</dbReference>
<dbReference type="GO" id="GO:0000156">
    <property type="term" value="F:phosphorelay response regulator activity"/>
    <property type="evidence" value="ECO:0007669"/>
    <property type="project" value="TreeGrafter"/>
</dbReference>
<dbReference type="AlphaFoldDB" id="A0AAU8JLS3"/>
<keyword evidence="1 6" id="KW-0597">Phosphoprotein</keyword>
<sequence length="319" mass="36335">MYNKLRAIKEWDDFSQFIGVLIMIKQVCNVLLIEDDRSHSKLIQALLCEAEPGGLAEGFSFHVTGVETLQAGVEQLEKNHFNVILLDLILPDSQGLDTLERTLKHSPHTPIVVQIGNNEESLVVQALQLGAYGFLPKQNLDSNLLVYGIRLAIERYLQTTKMETAKQQQEQDLEFEWLEQFAESGRTNITARLYGTVSLQDSCPEIFREHVENYGKLMDLALEEQAYKVEHNISNRLRTQAEKLGLLKASPRDVVDIHTTALKEKTKMVNLAKAQAYVTEGRLMVLEMMGYLTSYYRKYYLGLSNMKVYKSSGNVKQDL</sequence>
<keyword evidence="3" id="KW-0805">Transcription regulation</keyword>
<keyword evidence="4" id="KW-0238">DNA-binding</keyword>
<dbReference type="InterPro" id="IPR001789">
    <property type="entry name" value="Sig_transdc_resp-reg_receiver"/>
</dbReference>
<dbReference type="InterPro" id="IPR039420">
    <property type="entry name" value="WalR-like"/>
</dbReference>
<proteinExistence type="predicted"/>
<dbReference type="GO" id="GO:0032993">
    <property type="term" value="C:protein-DNA complex"/>
    <property type="evidence" value="ECO:0007669"/>
    <property type="project" value="TreeGrafter"/>
</dbReference>
<evidence type="ECO:0000313" key="8">
    <source>
        <dbReference type="EMBL" id="XCM39680.1"/>
    </source>
</evidence>
<evidence type="ECO:0000256" key="5">
    <source>
        <dbReference type="ARBA" id="ARBA00023163"/>
    </source>
</evidence>
<name>A0AAU8JLS3_9CYAN</name>
<feature type="domain" description="Response regulatory" evidence="7">
    <location>
        <begin position="29"/>
        <end position="152"/>
    </location>
</feature>
<dbReference type="PANTHER" id="PTHR48111">
    <property type="entry name" value="REGULATOR OF RPOS"/>
    <property type="match status" value="1"/>
</dbReference>
<protein>
    <submittedName>
        <fullName evidence="8">Response regulator</fullName>
    </submittedName>
</protein>
<gene>
    <name evidence="8" type="ORF">ABWT76_002626</name>
</gene>
<dbReference type="RefSeq" id="WP_199318028.1">
    <property type="nucleotide sequence ID" value="NZ_CP159837.1"/>
</dbReference>
<evidence type="ECO:0000256" key="4">
    <source>
        <dbReference type="ARBA" id="ARBA00023125"/>
    </source>
</evidence>
<dbReference type="PANTHER" id="PTHR48111:SF1">
    <property type="entry name" value="TWO-COMPONENT RESPONSE REGULATOR ORR33"/>
    <property type="match status" value="1"/>
</dbReference>
<evidence type="ECO:0000256" key="2">
    <source>
        <dbReference type="ARBA" id="ARBA00023012"/>
    </source>
</evidence>
<dbReference type="InterPro" id="IPR011006">
    <property type="entry name" value="CheY-like_superfamily"/>
</dbReference>
<dbReference type="GO" id="GO:0006355">
    <property type="term" value="P:regulation of DNA-templated transcription"/>
    <property type="evidence" value="ECO:0007669"/>
    <property type="project" value="TreeGrafter"/>
</dbReference>
<dbReference type="SMART" id="SM00448">
    <property type="entry name" value="REC"/>
    <property type="match status" value="1"/>
</dbReference>